<feature type="domain" description="SRCR" evidence="2">
    <location>
        <begin position="63"/>
        <end position="109"/>
    </location>
</feature>
<protein>
    <recommendedName>
        <fullName evidence="2">SRCR domain-containing protein</fullName>
    </recommendedName>
</protein>
<comment type="caution">
    <text evidence="1">Lacks conserved residue(s) required for the propagation of feature annotation.</text>
</comment>
<comment type="caution">
    <text evidence="3">The sequence shown here is derived from an EMBL/GenBank/DDBJ whole genome shotgun (WGS) entry which is preliminary data.</text>
</comment>
<name>A0A9X9LVM3_GULGU</name>
<proteinExistence type="predicted"/>
<evidence type="ECO:0000259" key="2">
    <source>
        <dbReference type="PROSITE" id="PS50287"/>
    </source>
</evidence>
<evidence type="ECO:0000256" key="1">
    <source>
        <dbReference type="PROSITE-ProRule" id="PRU00196"/>
    </source>
</evidence>
<sequence length="130" mass="14282">MGQMAFMATQVALGLAMGHIVDSTLTRAFSEVNSEPTQPATQEVPIHFIPLPLQMGPCASEIKQFLNGSNTPVPVPELQLCPGAVQVQPRSKLPALKRWGQICANWWASPATTFLHFTDVRSYTCSWDWG</sequence>
<dbReference type="InterPro" id="IPR001190">
    <property type="entry name" value="SRCR"/>
</dbReference>
<dbReference type="GO" id="GO:0016020">
    <property type="term" value="C:membrane"/>
    <property type="evidence" value="ECO:0007669"/>
    <property type="project" value="InterPro"/>
</dbReference>
<dbReference type="Proteomes" id="UP000269945">
    <property type="component" value="Unassembled WGS sequence"/>
</dbReference>
<organism evidence="3 4">
    <name type="scientific">Gulo gulo</name>
    <name type="common">Wolverine</name>
    <name type="synonym">Gluton</name>
    <dbReference type="NCBI Taxonomy" id="48420"/>
    <lineage>
        <taxon>Eukaryota</taxon>
        <taxon>Metazoa</taxon>
        <taxon>Chordata</taxon>
        <taxon>Craniata</taxon>
        <taxon>Vertebrata</taxon>
        <taxon>Euteleostomi</taxon>
        <taxon>Mammalia</taxon>
        <taxon>Eutheria</taxon>
        <taxon>Laurasiatheria</taxon>
        <taxon>Carnivora</taxon>
        <taxon>Caniformia</taxon>
        <taxon>Musteloidea</taxon>
        <taxon>Mustelidae</taxon>
        <taxon>Guloninae</taxon>
        <taxon>Gulo</taxon>
    </lineage>
</organism>
<reference evidence="3 4" key="1">
    <citation type="submission" date="2018-10" db="EMBL/GenBank/DDBJ databases">
        <authorList>
            <person name="Ekblom R."/>
            <person name="Jareborg N."/>
        </authorList>
    </citation>
    <scope>NUCLEOTIDE SEQUENCE [LARGE SCALE GENOMIC DNA]</scope>
    <source>
        <tissue evidence="3">Muscle</tissue>
    </source>
</reference>
<dbReference type="AlphaFoldDB" id="A0A9X9LVM3"/>
<accession>A0A9X9LVM3</accession>
<gene>
    <name evidence="3" type="ORF">BN2614_LOCUS1</name>
</gene>
<evidence type="ECO:0000313" key="4">
    <source>
        <dbReference type="Proteomes" id="UP000269945"/>
    </source>
</evidence>
<keyword evidence="4" id="KW-1185">Reference proteome</keyword>
<evidence type="ECO:0000313" key="3">
    <source>
        <dbReference type="EMBL" id="VCW97448.1"/>
    </source>
</evidence>
<dbReference type="EMBL" id="CYRY02021895">
    <property type="protein sequence ID" value="VCW97448.1"/>
    <property type="molecule type" value="Genomic_DNA"/>
</dbReference>
<dbReference type="PROSITE" id="PS50287">
    <property type="entry name" value="SRCR_2"/>
    <property type="match status" value="1"/>
</dbReference>